<feature type="compositionally biased region" description="Polar residues" evidence="1">
    <location>
        <begin position="73"/>
        <end position="89"/>
    </location>
</feature>
<feature type="compositionally biased region" description="Gly residues" evidence="1">
    <location>
        <begin position="1"/>
        <end position="10"/>
    </location>
</feature>
<dbReference type="Proteomes" id="UP000000768">
    <property type="component" value="Chromosome 9"/>
</dbReference>
<protein>
    <submittedName>
        <fullName evidence="2">Uncharacterized protein</fullName>
    </submittedName>
</protein>
<evidence type="ECO:0000256" key="1">
    <source>
        <dbReference type="SAM" id="MobiDB-lite"/>
    </source>
</evidence>
<dbReference type="EMBL" id="CM000768">
    <property type="protein sequence ID" value="KXG21674.1"/>
    <property type="molecule type" value="Genomic_DNA"/>
</dbReference>
<accession>A0A1B6P7P4</accession>
<reference evidence="2 3" key="1">
    <citation type="journal article" date="2009" name="Nature">
        <title>The Sorghum bicolor genome and the diversification of grasses.</title>
        <authorList>
            <person name="Paterson A.H."/>
            <person name="Bowers J.E."/>
            <person name="Bruggmann R."/>
            <person name="Dubchak I."/>
            <person name="Grimwood J."/>
            <person name="Gundlach H."/>
            <person name="Haberer G."/>
            <person name="Hellsten U."/>
            <person name="Mitros T."/>
            <person name="Poliakov A."/>
            <person name="Schmutz J."/>
            <person name="Spannagl M."/>
            <person name="Tang H."/>
            <person name="Wang X."/>
            <person name="Wicker T."/>
            <person name="Bharti A.K."/>
            <person name="Chapman J."/>
            <person name="Feltus F.A."/>
            <person name="Gowik U."/>
            <person name="Grigoriev I.V."/>
            <person name="Lyons E."/>
            <person name="Maher C.A."/>
            <person name="Martis M."/>
            <person name="Narechania A."/>
            <person name="Otillar R.P."/>
            <person name="Penning B.W."/>
            <person name="Salamov A.A."/>
            <person name="Wang Y."/>
            <person name="Zhang L."/>
            <person name="Carpita N.C."/>
            <person name="Freeling M."/>
            <person name="Gingle A.R."/>
            <person name="Hash C.T."/>
            <person name="Keller B."/>
            <person name="Klein P."/>
            <person name="Kresovich S."/>
            <person name="McCann M.C."/>
            <person name="Ming R."/>
            <person name="Peterson D.G."/>
            <person name="Mehboob-ur-Rahman"/>
            <person name="Ware D."/>
            <person name="Westhoff P."/>
            <person name="Mayer K.F."/>
            <person name="Messing J."/>
            <person name="Rokhsar D.S."/>
        </authorList>
    </citation>
    <scope>NUCLEOTIDE SEQUENCE [LARGE SCALE GENOMIC DNA]</scope>
    <source>
        <strain evidence="3">cv. BTx623</strain>
    </source>
</reference>
<name>A0A1B6P7P4_SORBI</name>
<feature type="region of interest" description="Disordered" evidence="1">
    <location>
        <begin position="1"/>
        <end position="89"/>
    </location>
</feature>
<organism evidence="2 3">
    <name type="scientific">Sorghum bicolor</name>
    <name type="common">Sorghum</name>
    <name type="synonym">Sorghum vulgare</name>
    <dbReference type="NCBI Taxonomy" id="4558"/>
    <lineage>
        <taxon>Eukaryota</taxon>
        <taxon>Viridiplantae</taxon>
        <taxon>Streptophyta</taxon>
        <taxon>Embryophyta</taxon>
        <taxon>Tracheophyta</taxon>
        <taxon>Spermatophyta</taxon>
        <taxon>Magnoliopsida</taxon>
        <taxon>Liliopsida</taxon>
        <taxon>Poales</taxon>
        <taxon>Poaceae</taxon>
        <taxon>PACMAD clade</taxon>
        <taxon>Panicoideae</taxon>
        <taxon>Andropogonodae</taxon>
        <taxon>Andropogoneae</taxon>
        <taxon>Sorghinae</taxon>
        <taxon>Sorghum</taxon>
    </lineage>
</organism>
<gene>
    <name evidence="2" type="ORF">SORBI_3009G094200</name>
</gene>
<dbReference type="Gramene" id="KXG21674">
    <property type="protein sequence ID" value="KXG21674"/>
    <property type="gene ID" value="SORBI_3009G094200"/>
</dbReference>
<dbReference type="InParanoid" id="A0A1B6P7P4"/>
<evidence type="ECO:0000313" key="2">
    <source>
        <dbReference type="EMBL" id="KXG21674.1"/>
    </source>
</evidence>
<keyword evidence="3" id="KW-1185">Reference proteome</keyword>
<proteinExistence type="predicted"/>
<evidence type="ECO:0000313" key="3">
    <source>
        <dbReference type="Proteomes" id="UP000000768"/>
    </source>
</evidence>
<reference evidence="3" key="2">
    <citation type="journal article" date="2018" name="Plant J.">
        <title>The Sorghum bicolor reference genome: improved assembly, gene annotations, a transcriptome atlas, and signatures of genome organization.</title>
        <authorList>
            <person name="McCormick R.F."/>
            <person name="Truong S.K."/>
            <person name="Sreedasyam A."/>
            <person name="Jenkins J."/>
            <person name="Shu S."/>
            <person name="Sims D."/>
            <person name="Kennedy M."/>
            <person name="Amirebrahimi M."/>
            <person name="Weers B.D."/>
            <person name="McKinley B."/>
            <person name="Mattison A."/>
            <person name="Morishige D.T."/>
            <person name="Grimwood J."/>
            <person name="Schmutz J."/>
            <person name="Mullet J.E."/>
        </authorList>
    </citation>
    <scope>NUCLEOTIDE SEQUENCE [LARGE SCALE GENOMIC DNA]</scope>
    <source>
        <strain evidence="3">cv. BTx623</strain>
    </source>
</reference>
<dbReference type="AlphaFoldDB" id="A0A1B6P7P4"/>
<sequence length="89" mass="9454">MTGRGRGNGGSSTSHPHPQRALNLSKKFQLKSMGESKSRGGGERVLCSFQPRSKRKGSPLGLAKPSGHPLTRPLTNGRSNSNNAPTRGF</sequence>